<dbReference type="InterPro" id="IPR020471">
    <property type="entry name" value="AKR"/>
</dbReference>
<evidence type="ECO:0000256" key="1">
    <source>
        <dbReference type="ARBA" id="ARBA00023002"/>
    </source>
</evidence>
<dbReference type="Proteomes" id="UP000250434">
    <property type="component" value="Chromosome"/>
</dbReference>
<evidence type="ECO:0000313" key="4">
    <source>
        <dbReference type="Proteomes" id="UP000250434"/>
    </source>
</evidence>
<dbReference type="PANTHER" id="PTHR43625">
    <property type="entry name" value="AFLATOXIN B1 ALDEHYDE REDUCTASE"/>
    <property type="match status" value="1"/>
</dbReference>
<gene>
    <name evidence="3" type="ORF">A4R43_38345</name>
</gene>
<sequence length="280" mass="30548">MTLSKQAGLAIGGDLPVNRLGFGAMRLRGRTAGERAESIRIARRAVELGVDFVDTADAYDLGGNEELLAEALHPYPPGLVIATKGGQCHPGDDWIPLGRPEYLRQQAELSLRRLRIPQIELYQLHRVDPAVPLADQIGALTRLREEGKIRHIGLSEVTVEQLAEAESITPIASVQNLYNLEQRRSEPVLEYCERRGIAFIPWLPIKPSTSANGTTAQVAARLGATPAQVALAWLLRRSPVVLPIPGTSSRRHLEENLAALTLSLSDQDYAELDSGAGKHD</sequence>
<dbReference type="CDD" id="cd19088">
    <property type="entry name" value="AKR_AKR13B1"/>
    <property type="match status" value="1"/>
</dbReference>
<dbReference type="PANTHER" id="PTHR43625:SF40">
    <property type="entry name" value="ALDO-KETO REDUCTASE YAKC [NADP(+)]"/>
    <property type="match status" value="1"/>
</dbReference>
<evidence type="ECO:0000313" key="3">
    <source>
        <dbReference type="EMBL" id="AXB47601.1"/>
    </source>
</evidence>
<dbReference type="InterPro" id="IPR036812">
    <property type="entry name" value="NAD(P)_OxRdtase_dom_sf"/>
</dbReference>
<dbReference type="OrthoDB" id="3216283at2"/>
<feature type="domain" description="NADP-dependent oxidoreductase" evidence="2">
    <location>
        <begin position="19"/>
        <end position="274"/>
    </location>
</feature>
<dbReference type="EMBL" id="CP015163">
    <property type="protein sequence ID" value="AXB47601.1"/>
    <property type="molecule type" value="Genomic_DNA"/>
</dbReference>
<keyword evidence="1" id="KW-0560">Oxidoreductase</keyword>
<dbReference type="InterPro" id="IPR050791">
    <property type="entry name" value="Aldo-Keto_reductase"/>
</dbReference>
<evidence type="ECO:0000259" key="2">
    <source>
        <dbReference type="Pfam" id="PF00248"/>
    </source>
</evidence>
<dbReference type="SUPFAM" id="SSF51430">
    <property type="entry name" value="NAD(P)-linked oxidoreductase"/>
    <property type="match status" value="1"/>
</dbReference>
<dbReference type="InterPro" id="IPR023210">
    <property type="entry name" value="NADP_OxRdtase_dom"/>
</dbReference>
<accession>A0A344LHS7</accession>
<proteinExistence type="predicted"/>
<dbReference type="GO" id="GO:0016491">
    <property type="term" value="F:oxidoreductase activity"/>
    <property type="evidence" value="ECO:0007669"/>
    <property type="project" value="UniProtKB-KW"/>
</dbReference>
<keyword evidence="4" id="KW-1185">Reference proteome</keyword>
<protein>
    <submittedName>
        <fullName evidence="3">Oxidoreductase</fullName>
    </submittedName>
</protein>
<reference evidence="3 4" key="1">
    <citation type="submission" date="2016-04" db="EMBL/GenBank/DDBJ databases">
        <title>Complete genome sequence and analysis of deep-sea sediment isolate, Amycolatopsis sp. WP1.</title>
        <authorList>
            <person name="Wang H."/>
            <person name="Chen S."/>
            <person name="Wu Q."/>
        </authorList>
    </citation>
    <scope>NUCLEOTIDE SEQUENCE [LARGE SCALE GENOMIC DNA]</scope>
    <source>
        <strain evidence="3 4">WP1</strain>
    </source>
</reference>
<dbReference type="GO" id="GO:0005737">
    <property type="term" value="C:cytoplasm"/>
    <property type="evidence" value="ECO:0007669"/>
    <property type="project" value="TreeGrafter"/>
</dbReference>
<dbReference type="Pfam" id="PF00248">
    <property type="entry name" value="Aldo_ket_red"/>
    <property type="match status" value="1"/>
</dbReference>
<dbReference type="AlphaFoldDB" id="A0A344LHS7"/>
<dbReference type="Gene3D" id="3.20.20.100">
    <property type="entry name" value="NADP-dependent oxidoreductase domain"/>
    <property type="match status" value="1"/>
</dbReference>
<dbReference type="KEGG" id="aab:A4R43_38345"/>
<organism evidence="3 4">
    <name type="scientific">Amycolatopsis albispora</name>
    <dbReference type="NCBI Taxonomy" id="1804986"/>
    <lineage>
        <taxon>Bacteria</taxon>
        <taxon>Bacillati</taxon>
        <taxon>Actinomycetota</taxon>
        <taxon>Actinomycetes</taxon>
        <taxon>Pseudonocardiales</taxon>
        <taxon>Pseudonocardiaceae</taxon>
        <taxon>Amycolatopsis</taxon>
    </lineage>
</organism>
<name>A0A344LHS7_9PSEU</name>
<dbReference type="PRINTS" id="PR00069">
    <property type="entry name" value="ALDKETRDTASE"/>
</dbReference>
<dbReference type="RefSeq" id="WP_113696658.1">
    <property type="nucleotide sequence ID" value="NZ_CP015163.1"/>
</dbReference>